<evidence type="ECO:0000313" key="2">
    <source>
        <dbReference type="Proteomes" id="UP000717696"/>
    </source>
</evidence>
<dbReference type="AlphaFoldDB" id="A0A9P9F2R3"/>
<sequence length="227" mass="25141">MLGGRIGPYGRYEYRYGSHGINHWGSTALHIKLLCYCPVCRRPRPPPWSAARLGQAGIQDQAFQLNVALTLIPPPCNTLSQSPLVSIELPISAKDEPSQPARDPSRIALLLVGGHLTVKWTNLVSRVTICLKSPLEAQFDVLKTGSRVHRGLPRFSLTSLPPSHLATLNANEAFSTPSVAPSWCRSTPHRGLFASKRHTQTRKRLAYKVAPTTFGLLHRREELRDMG</sequence>
<gene>
    <name evidence="1" type="ORF">B0J13DRAFT_546988</name>
</gene>
<protein>
    <submittedName>
        <fullName evidence="1">Uncharacterized protein</fullName>
    </submittedName>
</protein>
<dbReference type="Proteomes" id="UP000717696">
    <property type="component" value="Unassembled WGS sequence"/>
</dbReference>
<keyword evidence="2" id="KW-1185">Reference proteome</keyword>
<organism evidence="1 2">
    <name type="scientific">Dactylonectria estremocensis</name>
    <dbReference type="NCBI Taxonomy" id="1079267"/>
    <lineage>
        <taxon>Eukaryota</taxon>
        <taxon>Fungi</taxon>
        <taxon>Dikarya</taxon>
        <taxon>Ascomycota</taxon>
        <taxon>Pezizomycotina</taxon>
        <taxon>Sordariomycetes</taxon>
        <taxon>Hypocreomycetidae</taxon>
        <taxon>Hypocreales</taxon>
        <taxon>Nectriaceae</taxon>
        <taxon>Dactylonectria</taxon>
    </lineage>
</organism>
<name>A0A9P9F2R3_9HYPO</name>
<accession>A0A9P9F2R3</accession>
<comment type="caution">
    <text evidence="1">The sequence shown here is derived from an EMBL/GenBank/DDBJ whole genome shotgun (WGS) entry which is preliminary data.</text>
</comment>
<evidence type="ECO:0000313" key="1">
    <source>
        <dbReference type="EMBL" id="KAH7151849.1"/>
    </source>
</evidence>
<proteinExistence type="predicted"/>
<dbReference type="EMBL" id="JAGMUU010000005">
    <property type="protein sequence ID" value="KAH7151849.1"/>
    <property type="molecule type" value="Genomic_DNA"/>
</dbReference>
<reference evidence="1" key="1">
    <citation type="journal article" date="2021" name="Nat. Commun.">
        <title>Genetic determinants of endophytism in the Arabidopsis root mycobiome.</title>
        <authorList>
            <person name="Mesny F."/>
            <person name="Miyauchi S."/>
            <person name="Thiergart T."/>
            <person name="Pickel B."/>
            <person name="Atanasova L."/>
            <person name="Karlsson M."/>
            <person name="Huettel B."/>
            <person name="Barry K.W."/>
            <person name="Haridas S."/>
            <person name="Chen C."/>
            <person name="Bauer D."/>
            <person name="Andreopoulos W."/>
            <person name="Pangilinan J."/>
            <person name="LaButti K."/>
            <person name="Riley R."/>
            <person name="Lipzen A."/>
            <person name="Clum A."/>
            <person name="Drula E."/>
            <person name="Henrissat B."/>
            <person name="Kohler A."/>
            <person name="Grigoriev I.V."/>
            <person name="Martin F.M."/>
            <person name="Hacquard S."/>
        </authorList>
    </citation>
    <scope>NUCLEOTIDE SEQUENCE</scope>
    <source>
        <strain evidence="1">MPI-CAGE-AT-0021</strain>
    </source>
</reference>